<protein>
    <submittedName>
        <fullName evidence="1">Uncharacterized protein</fullName>
    </submittedName>
</protein>
<reference evidence="1" key="1">
    <citation type="submission" date="2023-07" db="EMBL/GenBank/DDBJ databases">
        <authorList>
            <person name="Ivanov I."/>
            <person name="Teneva D."/>
            <person name="Stoikov I."/>
        </authorList>
    </citation>
    <scope>NUCLEOTIDE SEQUENCE</scope>
    <source>
        <strain evidence="1">4475</strain>
    </source>
</reference>
<keyword evidence="2" id="KW-1185">Reference proteome</keyword>
<proteinExistence type="predicted"/>
<gene>
    <name evidence="1" type="ORF">BSPP4475_08205</name>
</gene>
<evidence type="ECO:0000313" key="2">
    <source>
        <dbReference type="Proteomes" id="UP001189619"/>
    </source>
</evidence>
<organism evidence="1 2">
    <name type="scientific">Brevibacillus aydinogluensis</name>
    <dbReference type="NCBI Taxonomy" id="927786"/>
    <lineage>
        <taxon>Bacteria</taxon>
        <taxon>Bacillati</taxon>
        <taxon>Bacillota</taxon>
        <taxon>Bacilli</taxon>
        <taxon>Bacillales</taxon>
        <taxon>Paenibacillaceae</taxon>
        <taxon>Brevibacillus</taxon>
    </lineage>
</organism>
<evidence type="ECO:0000313" key="1">
    <source>
        <dbReference type="EMBL" id="CAJ1002294.1"/>
    </source>
</evidence>
<dbReference type="Proteomes" id="UP001189619">
    <property type="component" value="Chromosome"/>
</dbReference>
<sequence>MPIKPIDKKMSFGSPKVYTFCLNCGEVISIRVKNPEMFRS</sequence>
<dbReference type="KEGG" id="bayd:BSPP4475_08205"/>
<dbReference type="EMBL" id="OY569118">
    <property type="protein sequence ID" value="CAJ1002294.1"/>
    <property type="molecule type" value="Genomic_DNA"/>
</dbReference>
<accession>A0AA48M6R3</accession>
<dbReference type="AlphaFoldDB" id="A0AA48M6R3"/>
<name>A0AA48M6R3_9BACL</name>